<dbReference type="Pfam" id="PF09792">
    <property type="entry name" value="But2"/>
    <property type="match status" value="1"/>
</dbReference>
<accession>A0A2D3V9J2</accession>
<dbReference type="Proteomes" id="UP000225277">
    <property type="component" value="Unassembled WGS sequence"/>
</dbReference>
<organism evidence="5 6">
    <name type="scientific">Ramularia collo-cygni</name>
    <dbReference type="NCBI Taxonomy" id="112498"/>
    <lineage>
        <taxon>Eukaryota</taxon>
        <taxon>Fungi</taxon>
        <taxon>Dikarya</taxon>
        <taxon>Ascomycota</taxon>
        <taxon>Pezizomycotina</taxon>
        <taxon>Dothideomycetes</taxon>
        <taxon>Dothideomycetidae</taxon>
        <taxon>Mycosphaerellales</taxon>
        <taxon>Mycosphaerellaceae</taxon>
        <taxon>Ramularia</taxon>
    </lineage>
</organism>
<reference evidence="5 6" key="1">
    <citation type="submission" date="2016-03" db="EMBL/GenBank/DDBJ databases">
        <authorList>
            <person name="Ploux O."/>
        </authorList>
    </citation>
    <scope>NUCLEOTIDE SEQUENCE [LARGE SCALE GENOMIC DNA]</scope>
    <source>
        <strain evidence="5 6">URUG2</strain>
    </source>
</reference>
<dbReference type="AlphaFoldDB" id="A0A2D3V9J2"/>
<proteinExistence type="predicted"/>
<evidence type="ECO:0000256" key="2">
    <source>
        <dbReference type="SAM" id="SignalP"/>
    </source>
</evidence>
<sequence>MKTVIRAAGLIIGASAAVVPKDDCCFQLTASGDAKGTIGQLGDGQNRIGGGYPPATYCINNGGITDKNGRGCILTPPTTQFQCDVGATPTYGFSIGMGGQVEYKGSKQFYACPATDNGEYNLYTTPAPGQAKCVKVTLSTGGQCTSGGAPKPSVPAEMPKPKNTQPAQPPKPSGTKPSPSEGGCPTALTGAYQTPHLIVPVSSKQPDTAYGTQYNATISPEKCTIFNFDIPSSYSGKKCSAVFLFPEQSQLQTSAYTFSGSGELVFSELSKPADQKTTFNNVPSKKGDLASIAIKPGNSYTVSSGSCAAGTTQSIEVCSAKGLSLEFFEDYNPSPLGLYITSC</sequence>
<dbReference type="STRING" id="112498.A0A2D3V9J2"/>
<keyword evidence="2" id="KW-0732">Signal</keyword>
<feature type="domain" description="Cell wall mannoprotein PIR1-like C-terminal" evidence="4">
    <location>
        <begin position="62"/>
        <end position="136"/>
    </location>
</feature>
<evidence type="ECO:0000259" key="3">
    <source>
        <dbReference type="Pfam" id="PF09792"/>
    </source>
</evidence>
<dbReference type="InterPro" id="IPR054508">
    <property type="entry name" value="PIR1-like_C"/>
</dbReference>
<evidence type="ECO:0000256" key="1">
    <source>
        <dbReference type="SAM" id="MobiDB-lite"/>
    </source>
</evidence>
<dbReference type="OrthoDB" id="4657524at2759"/>
<name>A0A2D3V9J2_9PEZI</name>
<dbReference type="GeneID" id="35601316"/>
<dbReference type="PANTHER" id="PTHR39613:SF1">
    <property type="entry name" value="ANCHORED CELL WALL PROTEIN, PUTATIVE (AFU_ORTHOLOGUE AFUA_4G08960)-RELATED"/>
    <property type="match status" value="1"/>
</dbReference>
<feature type="region of interest" description="Disordered" evidence="1">
    <location>
        <begin position="144"/>
        <end position="187"/>
    </location>
</feature>
<evidence type="ECO:0000259" key="4">
    <source>
        <dbReference type="Pfam" id="PF22799"/>
    </source>
</evidence>
<feature type="signal peptide" evidence="2">
    <location>
        <begin position="1"/>
        <end position="16"/>
    </location>
</feature>
<dbReference type="InterPro" id="IPR018620">
    <property type="entry name" value="Ubiquitin3-bd_protein_But2_C"/>
</dbReference>
<gene>
    <name evidence="5" type="ORF">RCC_06175</name>
</gene>
<feature type="domain" description="Ubiquitin 3 binding protein But2 C-terminal" evidence="3">
    <location>
        <begin position="193"/>
        <end position="333"/>
    </location>
</feature>
<dbReference type="RefSeq" id="XP_023627205.1">
    <property type="nucleotide sequence ID" value="XM_023771437.1"/>
</dbReference>
<feature type="chain" id="PRO_5013629107" evidence="2">
    <location>
        <begin position="17"/>
        <end position="343"/>
    </location>
</feature>
<evidence type="ECO:0000313" key="5">
    <source>
        <dbReference type="EMBL" id="CZT20316.1"/>
    </source>
</evidence>
<evidence type="ECO:0000313" key="6">
    <source>
        <dbReference type="Proteomes" id="UP000225277"/>
    </source>
</evidence>
<keyword evidence="6" id="KW-1185">Reference proteome</keyword>
<dbReference type="PANTHER" id="PTHR39613">
    <property type="entry name" value="ANCHORED CELL WALL PROTEIN, PUTATIVE (AFU_ORTHOLOGUE AFUA_4G08960)-RELATED"/>
    <property type="match status" value="1"/>
</dbReference>
<protein>
    <submittedName>
        <fullName evidence="5">Related to GPI anchored cell wall protein</fullName>
    </submittedName>
</protein>
<dbReference type="EMBL" id="FJUY01000009">
    <property type="protein sequence ID" value="CZT20316.1"/>
    <property type="molecule type" value="Genomic_DNA"/>
</dbReference>
<feature type="compositionally biased region" description="Low complexity" evidence="1">
    <location>
        <begin position="173"/>
        <end position="183"/>
    </location>
</feature>
<dbReference type="Pfam" id="PF22799">
    <property type="entry name" value="PIR1-like_C"/>
    <property type="match status" value="1"/>
</dbReference>